<keyword evidence="3 7" id="KW-0812">Transmembrane</keyword>
<keyword evidence="4 7" id="KW-1133">Transmembrane helix</keyword>
<evidence type="ECO:0000256" key="7">
    <source>
        <dbReference type="RuleBase" id="RU079119"/>
    </source>
</evidence>
<keyword evidence="12" id="KW-1185">Reference proteome</keyword>
<dbReference type="AlphaFoldDB" id="A0A834RG99"/>
<sequence length="436" mass="50856">MMTIQIHPKNQFLEREDPNLLPKADPDQSSSSNTIVTIANHQDDYSREKIDRSQPIKWKHPTPTVNEDCNESEFVRENGWNRPFHNFQIVGWTIYLVFGLINFILLIPNTSSIDYAMPLMMFNLVIYFLHFVSHIVASTINPIDDRVLERNRNISHRPKKFDRSKHQHVIENQFCYICESMVGAKSKHCSLCNKCVSNFDHHCKWLNNCVGDKNYRWFLMAMLTALLQALTILITTIFQIIYIHVPEYSKNSSALIIVHLEIKNEGTIKFVWSIIIYIIMIISSISFLLLLHLCIFHIFLAFVNQSTYEFVMRQRTLMKQARKQTSSDKPREQNTQEKKKNFFTLIAEQTAFLAKCCQEISKKKNNKIQSTSTVLDRPISTSILNGQKSLDSNPKHSSIEDQNHCDNSNFETISIENYENYVNSLDENSNRDMFKV</sequence>
<keyword evidence="2 7" id="KW-0808">Transferase</keyword>
<evidence type="ECO:0000256" key="4">
    <source>
        <dbReference type="ARBA" id="ARBA00022989"/>
    </source>
</evidence>
<keyword evidence="5 7" id="KW-0472">Membrane</keyword>
<feature type="domain" description="Palmitoyltransferase DHHC" evidence="9">
    <location>
        <begin position="170"/>
        <end position="312"/>
    </location>
</feature>
<comment type="catalytic activity">
    <reaction evidence="7">
        <text>L-cysteinyl-[protein] + hexadecanoyl-CoA = S-hexadecanoyl-L-cysteinyl-[protein] + CoA</text>
        <dbReference type="Rhea" id="RHEA:36683"/>
        <dbReference type="Rhea" id="RHEA-COMP:10131"/>
        <dbReference type="Rhea" id="RHEA-COMP:11032"/>
        <dbReference type="ChEBI" id="CHEBI:29950"/>
        <dbReference type="ChEBI" id="CHEBI:57287"/>
        <dbReference type="ChEBI" id="CHEBI:57379"/>
        <dbReference type="ChEBI" id="CHEBI:74151"/>
        <dbReference type="EC" id="2.3.1.225"/>
    </reaction>
</comment>
<feature type="compositionally biased region" description="Basic and acidic residues" evidence="8">
    <location>
        <begin position="393"/>
        <end position="404"/>
    </location>
</feature>
<reference evidence="10" key="2">
    <citation type="submission" date="2020-01" db="EMBL/GenBank/DDBJ databases">
        <authorList>
            <person name="Korhonen P.K.K."/>
            <person name="Guangxu M.G."/>
            <person name="Wang T.W."/>
            <person name="Stroehlein A.J.S."/>
            <person name="Young N.D."/>
            <person name="Ang C.-S.A."/>
            <person name="Fernando D.W.F."/>
            <person name="Lu H.L."/>
            <person name="Taylor S.T."/>
            <person name="Ehtesham M.E.M."/>
            <person name="Najaraj S.H.N."/>
            <person name="Harsha G.H.G."/>
            <person name="Madugundu A.M."/>
            <person name="Renuse S.R."/>
            <person name="Holt D.H."/>
            <person name="Pandey A.P."/>
            <person name="Papenfuss A.P."/>
            <person name="Gasser R.B.G."/>
            <person name="Fischer K.F."/>
        </authorList>
    </citation>
    <scope>NUCLEOTIDE SEQUENCE</scope>
    <source>
        <strain evidence="10">SSS_KF_BRIS2020</strain>
    </source>
</reference>
<proteinExistence type="inferred from homology"/>
<dbReference type="GO" id="GO:0019706">
    <property type="term" value="F:protein-cysteine S-palmitoyltransferase activity"/>
    <property type="evidence" value="ECO:0007669"/>
    <property type="project" value="UniProtKB-EC"/>
</dbReference>
<evidence type="ECO:0000313" key="11">
    <source>
        <dbReference type="EnsemblMetazoa" id="KAF7496232.1"/>
    </source>
</evidence>
<evidence type="ECO:0000259" key="9">
    <source>
        <dbReference type="Pfam" id="PF01529"/>
    </source>
</evidence>
<dbReference type="EMBL" id="WVUK01000015">
    <property type="protein sequence ID" value="KAF7496232.1"/>
    <property type="molecule type" value="Genomic_DNA"/>
</dbReference>
<gene>
    <name evidence="10" type="ORF">SSS_3926</name>
</gene>
<evidence type="ECO:0000256" key="1">
    <source>
        <dbReference type="ARBA" id="ARBA00004141"/>
    </source>
</evidence>
<feature type="transmembrane region" description="Helical" evidence="7">
    <location>
        <begin position="270"/>
        <end position="303"/>
    </location>
</feature>
<protein>
    <recommendedName>
        <fullName evidence="7">Palmitoyltransferase</fullName>
        <ecNumber evidence="7">2.3.1.225</ecNumber>
    </recommendedName>
</protein>
<comment type="subcellular location">
    <subcellularLocation>
        <location evidence="1">Membrane</location>
        <topology evidence="1">Multi-pass membrane protein</topology>
    </subcellularLocation>
</comment>
<feature type="transmembrane region" description="Helical" evidence="7">
    <location>
        <begin position="217"/>
        <end position="243"/>
    </location>
</feature>
<reference evidence="11" key="3">
    <citation type="submission" date="2022-06" db="UniProtKB">
        <authorList>
            <consortium name="EnsemblMetazoa"/>
        </authorList>
    </citation>
    <scope>IDENTIFICATION</scope>
</reference>
<dbReference type="InterPro" id="IPR039859">
    <property type="entry name" value="PFA4/ZDH16/20/ERF2-like"/>
</dbReference>
<evidence type="ECO:0000256" key="8">
    <source>
        <dbReference type="SAM" id="MobiDB-lite"/>
    </source>
</evidence>
<evidence type="ECO:0000256" key="3">
    <source>
        <dbReference type="ARBA" id="ARBA00022692"/>
    </source>
</evidence>
<name>A0A834RG99_SARSC</name>
<feature type="transmembrane region" description="Helical" evidence="7">
    <location>
        <begin position="89"/>
        <end position="107"/>
    </location>
</feature>
<dbReference type="GO" id="GO:0005794">
    <property type="term" value="C:Golgi apparatus"/>
    <property type="evidence" value="ECO:0007669"/>
    <property type="project" value="TreeGrafter"/>
</dbReference>
<comment type="domain">
    <text evidence="7">The DHHC domain is required for palmitoyltransferase activity.</text>
</comment>
<evidence type="ECO:0000256" key="2">
    <source>
        <dbReference type="ARBA" id="ARBA00022679"/>
    </source>
</evidence>
<comment type="similarity">
    <text evidence="7">Belongs to the DHHC palmitoyltransferase family.</text>
</comment>
<keyword evidence="6 7" id="KW-0012">Acyltransferase</keyword>
<dbReference type="Pfam" id="PF01529">
    <property type="entry name" value="DHHC"/>
    <property type="match status" value="1"/>
</dbReference>
<feature type="transmembrane region" description="Helical" evidence="7">
    <location>
        <begin position="119"/>
        <end position="140"/>
    </location>
</feature>
<dbReference type="InterPro" id="IPR001594">
    <property type="entry name" value="Palmitoyltrfase_DHHC"/>
</dbReference>
<dbReference type="PROSITE" id="PS50216">
    <property type="entry name" value="DHHC"/>
    <property type="match status" value="1"/>
</dbReference>
<reference evidence="12" key="1">
    <citation type="journal article" date="2020" name="PLoS Negl. Trop. Dis.">
        <title>High-quality nuclear genome for Sarcoptes scabiei-A critical resource for a neglected parasite.</title>
        <authorList>
            <person name="Korhonen P.K."/>
            <person name="Gasser R.B."/>
            <person name="Ma G."/>
            <person name="Wang T."/>
            <person name="Stroehlein A.J."/>
            <person name="Young N.D."/>
            <person name="Ang C.S."/>
            <person name="Fernando D.D."/>
            <person name="Lu H.C."/>
            <person name="Taylor S."/>
            <person name="Reynolds S.L."/>
            <person name="Mofiz E."/>
            <person name="Najaraj S.H."/>
            <person name="Gowda H."/>
            <person name="Madugundu A."/>
            <person name="Renuse S."/>
            <person name="Holt D."/>
            <person name="Pandey A."/>
            <person name="Papenfuss A.T."/>
            <person name="Fischer K."/>
        </authorList>
    </citation>
    <scope>NUCLEOTIDE SEQUENCE [LARGE SCALE GENOMIC DNA]</scope>
</reference>
<accession>A0A834RG99</accession>
<dbReference type="EC" id="2.3.1.225" evidence="7"/>
<evidence type="ECO:0000313" key="10">
    <source>
        <dbReference type="EMBL" id="KAF7496232.1"/>
    </source>
</evidence>
<dbReference type="Proteomes" id="UP000070412">
    <property type="component" value="Unassembled WGS sequence"/>
</dbReference>
<dbReference type="GO" id="GO:0016020">
    <property type="term" value="C:membrane"/>
    <property type="evidence" value="ECO:0007669"/>
    <property type="project" value="UniProtKB-SubCell"/>
</dbReference>
<dbReference type="PANTHER" id="PTHR22883:SF203">
    <property type="entry name" value="PALMITOYLTRANSFERASE"/>
    <property type="match status" value="1"/>
</dbReference>
<evidence type="ECO:0000256" key="5">
    <source>
        <dbReference type="ARBA" id="ARBA00023136"/>
    </source>
</evidence>
<dbReference type="PANTHER" id="PTHR22883">
    <property type="entry name" value="ZINC FINGER DHHC DOMAIN CONTAINING PROTEIN"/>
    <property type="match status" value="1"/>
</dbReference>
<dbReference type="GO" id="GO:0005783">
    <property type="term" value="C:endoplasmic reticulum"/>
    <property type="evidence" value="ECO:0007669"/>
    <property type="project" value="TreeGrafter"/>
</dbReference>
<evidence type="ECO:0000313" key="12">
    <source>
        <dbReference type="Proteomes" id="UP000070412"/>
    </source>
</evidence>
<feature type="region of interest" description="Disordered" evidence="8">
    <location>
        <begin position="386"/>
        <end position="406"/>
    </location>
</feature>
<evidence type="ECO:0000256" key="6">
    <source>
        <dbReference type="ARBA" id="ARBA00023315"/>
    </source>
</evidence>
<organism evidence="10">
    <name type="scientific">Sarcoptes scabiei</name>
    <name type="common">Itch mite</name>
    <name type="synonym">Acarus scabiei</name>
    <dbReference type="NCBI Taxonomy" id="52283"/>
    <lineage>
        <taxon>Eukaryota</taxon>
        <taxon>Metazoa</taxon>
        <taxon>Ecdysozoa</taxon>
        <taxon>Arthropoda</taxon>
        <taxon>Chelicerata</taxon>
        <taxon>Arachnida</taxon>
        <taxon>Acari</taxon>
        <taxon>Acariformes</taxon>
        <taxon>Sarcoptiformes</taxon>
        <taxon>Astigmata</taxon>
        <taxon>Psoroptidia</taxon>
        <taxon>Sarcoptoidea</taxon>
        <taxon>Sarcoptidae</taxon>
        <taxon>Sarcoptinae</taxon>
        <taxon>Sarcoptes</taxon>
    </lineage>
</organism>
<dbReference type="EnsemblMetazoa" id="SSS_3926s_mrna">
    <property type="protein sequence ID" value="KAF7496232.1"/>
    <property type="gene ID" value="SSS_3926"/>
</dbReference>
<dbReference type="GO" id="GO:0006612">
    <property type="term" value="P:protein targeting to membrane"/>
    <property type="evidence" value="ECO:0007669"/>
    <property type="project" value="TreeGrafter"/>
</dbReference>
<dbReference type="OrthoDB" id="272303at2759"/>